<comment type="subcellular location">
    <subcellularLocation>
        <location evidence="1">Membrane</location>
        <topology evidence="1">Multi-pass membrane protein</topology>
    </subcellularLocation>
</comment>
<dbReference type="PIRSF" id="PIRSF005859">
    <property type="entry name" value="PBR"/>
    <property type="match status" value="1"/>
</dbReference>
<keyword evidence="8" id="KW-1185">Reference proteome</keyword>
<feature type="transmembrane region" description="Helical" evidence="6">
    <location>
        <begin position="50"/>
        <end position="71"/>
    </location>
</feature>
<dbReference type="KEGG" id="mzi:HWN40_03755"/>
<sequence>MDTGNIDWKKLIASIVICQLVGILGSIFTAPAIPTWYASLEKPFFVPPSWTFSVVWTILYLLMGIALYLIWKKGWEKRDVRTAIGIFGIQLFLNFLWSLLFFGFQSPLLGLIEIIFLWIAIVATIWLFYKISRAAGLLLIPYLIWVSFAALLNYNIFILNPQMTDH</sequence>
<dbReference type="OrthoDB" id="212929at2157"/>
<accession>A0A7D5EDG1</accession>
<evidence type="ECO:0000256" key="5">
    <source>
        <dbReference type="ARBA" id="ARBA00023136"/>
    </source>
</evidence>
<keyword evidence="5 6" id="KW-0472">Membrane</keyword>
<reference evidence="7 8" key="1">
    <citation type="submission" date="2020-06" db="EMBL/GenBank/DDBJ databases">
        <title>Methanolobus halotolerans sp. nov., isolated from a saline lake Tus in Siberia.</title>
        <authorList>
            <person name="Shen Y."/>
            <person name="Chen S.-C."/>
            <person name="Lai M.-C."/>
            <person name="Huang H.-H."/>
            <person name="Chiu H.-H."/>
            <person name="Tang S.-L."/>
            <person name="Rogozin D.Y."/>
            <person name="Degermendzhy A.G."/>
        </authorList>
    </citation>
    <scope>NUCLEOTIDE SEQUENCE [LARGE SCALE GENOMIC DNA]</scope>
    <source>
        <strain evidence="7 8">DSM 21339</strain>
    </source>
</reference>
<dbReference type="EMBL" id="CP058215">
    <property type="protein sequence ID" value="QLC49436.1"/>
    <property type="molecule type" value="Genomic_DNA"/>
</dbReference>
<dbReference type="Pfam" id="PF03073">
    <property type="entry name" value="TspO_MBR"/>
    <property type="match status" value="1"/>
</dbReference>
<dbReference type="AlphaFoldDB" id="A0A7D5EDG1"/>
<protein>
    <submittedName>
        <fullName evidence="7">Tryptophan-rich sensory protein</fullName>
    </submittedName>
</protein>
<feature type="transmembrane region" description="Helical" evidence="6">
    <location>
        <begin position="83"/>
        <end position="102"/>
    </location>
</feature>
<organism evidence="7 8">
    <name type="scientific">Methanolobus zinderi</name>
    <dbReference type="NCBI Taxonomy" id="536044"/>
    <lineage>
        <taxon>Archaea</taxon>
        <taxon>Methanobacteriati</taxon>
        <taxon>Methanobacteriota</taxon>
        <taxon>Stenosarchaea group</taxon>
        <taxon>Methanomicrobia</taxon>
        <taxon>Methanosarcinales</taxon>
        <taxon>Methanosarcinaceae</taxon>
        <taxon>Methanolobus</taxon>
    </lineage>
</organism>
<dbReference type="FunFam" id="1.20.1260.100:FF:000001">
    <property type="entry name" value="translocator protein 2"/>
    <property type="match status" value="1"/>
</dbReference>
<evidence type="ECO:0000256" key="4">
    <source>
        <dbReference type="ARBA" id="ARBA00022989"/>
    </source>
</evidence>
<dbReference type="CDD" id="cd15904">
    <property type="entry name" value="TSPO_MBR"/>
    <property type="match status" value="1"/>
</dbReference>
<dbReference type="GO" id="GO:0033013">
    <property type="term" value="P:tetrapyrrole metabolic process"/>
    <property type="evidence" value="ECO:0007669"/>
    <property type="project" value="UniProtKB-ARBA"/>
</dbReference>
<gene>
    <name evidence="7" type="ORF">HWN40_03755</name>
</gene>
<evidence type="ECO:0000256" key="3">
    <source>
        <dbReference type="ARBA" id="ARBA00022692"/>
    </source>
</evidence>
<dbReference type="InterPro" id="IPR004307">
    <property type="entry name" value="TspO_MBR"/>
</dbReference>
<evidence type="ECO:0000256" key="2">
    <source>
        <dbReference type="ARBA" id="ARBA00007524"/>
    </source>
</evidence>
<dbReference type="PANTHER" id="PTHR10057">
    <property type="entry name" value="PERIPHERAL-TYPE BENZODIAZEPINE RECEPTOR"/>
    <property type="match status" value="1"/>
</dbReference>
<feature type="transmembrane region" description="Helical" evidence="6">
    <location>
        <begin position="12"/>
        <end position="38"/>
    </location>
</feature>
<dbReference type="GO" id="GO:0016020">
    <property type="term" value="C:membrane"/>
    <property type="evidence" value="ECO:0007669"/>
    <property type="project" value="UniProtKB-SubCell"/>
</dbReference>
<dbReference type="Proteomes" id="UP000509594">
    <property type="component" value="Chromosome"/>
</dbReference>
<dbReference type="Gene3D" id="1.20.1260.100">
    <property type="entry name" value="TspO/MBR protein"/>
    <property type="match status" value="1"/>
</dbReference>
<evidence type="ECO:0000256" key="1">
    <source>
        <dbReference type="ARBA" id="ARBA00004141"/>
    </source>
</evidence>
<feature type="transmembrane region" description="Helical" evidence="6">
    <location>
        <begin position="136"/>
        <end position="157"/>
    </location>
</feature>
<name>A0A7D5EDG1_9EURY</name>
<evidence type="ECO:0000313" key="7">
    <source>
        <dbReference type="EMBL" id="QLC49436.1"/>
    </source>
</evidence>
<dbReference type="InterPro" id="IPR038330">
    <property type="entry name" value="TspO/MBR-related_sf"/>
</dbReference>
<comment type="similarity">
    <text evidence="2">Belongs to the TspO/BZRP family.</text>
</comment>
<keyword evidence="3 6" id="KW-0812">Transmembrane</keyword>
<proteinExistence type="inferred from homology"/>
<evidence type="ECO:0000256" key="6">
    <source>
        <dbReference type="SAM" id="Phobius"/>
    </source>
</evidence>
<evidence type="ECO:0000313" key="8">
    <source>
        <dbReference type="Proteomes" id="UP000509594"/>
    </source>
</evidence>
<feature type="transmembrane region" description="Helical" evidence="6">
    <location>
        <begin position="108"/>
        <end position="129"/>
    </location>
</feature>
<keyword evidence="4 6" id="KW-1133">Transmembrane helix</keyword>
<dbReference type="PANTHER" id="PTHR10057:SF0">
    <property type="entry name" value="TRANSLOCATOR PROTEIN"/>
    <property type="match status" value="1"/>
</dbReference>